<evidence type="ECO:0000256" key="3">
    <source>
        <dbReference type="ARBA" id="ARBA00022801"/>
    </source>
</evidence>
<dbReference type="GO" id="GO:0016052">
    <property type="term" value="P:carbohydrate catabolic process"/>
    <property type="evidence" value="ECO:0007669"/>
    <property type="project" value="TreeGrafter"/>
</dbReference>
<reference evidence="7" key="1">
    <citation type="journal article" date="2021" name="PeerJ">
        <title>Extensive microbial diversity within the chicken gut microbiome revealed by metagenomics and culture.</title>
        <authorList>
            <person name="Gilroy R."/>
            <person name="Ravi A."/>
            <person name="Getino M."/>
            <person name="Pursley I."/>
            <person name="Horton D.L."/>
            <person name="Alikhan N.F."/>
            <person name="Baker D."/>
            <person name="Gharbi K."/>
            <person name="Hall N."/>
            <person name="Watson M."/>
            <person name="Adriaenssens E.M."/>
            <person name="Foster-Nyarko E."/>
            <person name="Jarju S."/>
            <person name="Secka A."/>
            <person name="Antonio M."/>
            <person name="Oren A."/>
            <person name="Chaudhuri R.R."/>
            <person name="La Ragione R."/>
            <person name="Hildebrand F."/>
            <person name="Pallen M.J."/>
        </authorList>
    </citation>
    <scope>NUCLEOTIDE SEQUENCE</scope>
    <source>
        <strain evidence="7">ChiBcec2-3848</strain>
    </source>
</reference>
<dbReference type="GO" id="GO:0008422">
    <property type="term" value="F:beta-glucosidase activity"/>
    <property type="evidence" value="ECO:0007669"/>
    <property type="project" value="UniProtKB-EC"/>
</dbReference>
<dbReference type="PANTHER" id="PTHR10353">
    <property type="entry name" value="GLYCOSYL HYDROLASE"/>
    <property type="match status" value="1"/>
</dbReference>
<accession>A0A9D2PN16</accession>
<dbReference type="InterPro" id="IPR001360">
    <property type="entry name" value="Glyco_hydro_1"/>
</dbReference>
<keyword evidence="4" id="KW-0326">Glycosidase</keyword>
<dbReference type="Pfam" id="PF00232">
    <property type="entry name" value="Glyco_hydro_1"/>
    <property type="match status" value="1"/>
</dbReference>
<evidence type="ECO:0000256" key="2">
    <source>
        <dbReference type="ARBA" id="ARBA00012744"/>
    </source>
</evidence>
<dbReference type="PROSITE" id="PS00572">
    <property type="entry name" value="GLYCOSYL_HYDROL_F1_1"/>
    <property type="match status" value="1"/>
</dbReference>
<reference evidence="7" key="2">
    <citation type="submission" date="2021-04" db="EMBL/GenBank/DDBJ databases">
        <authorList>
            <person name="Gilroy R."/>
        </authorList>
    </citation>
    <scope>NUCLEOTIDE SEQUENCE</scope>
    <source>
        <strain evidence="7">ChiBcec2-3848</strain>
    </source>
</reference>
<evidence type="ECO:0000256" key="6">
    <source>
        <dbReference type="RuleBase" id="RU003690"/>
    </source>
</evidence>
<dbReference type="PRINTS" id="PR00131">
    <property type="entry name" value="GLHYDRLASE1"/>
</dbReference>
<dbReference type="InterPro" id="IPR017853">
    <property type="entry name" value="GH"/>
</dbReference>
<dbReference type="AlphaFoldDB" id="A0A9D2PN16"/>
<feature type="non-terminal residue" evidence="7">
    <location>
        <position position="1"/>
    </location>
</feature>
<comment type="similarity">
    <text evidence="1 6">Belongs to the glycosyl hydrolase 1 family.</text>
</comment>
<organism evidence="7 8">
    <name type="scientific">Candidatus Blautia merdavium</name>
    <dbReference type="NCBI Taxonomy" id="2838494"/>
    <lineage>
        <taxon>Bacteria</taxon>
        <taxon>Bacillati</taxon>
        <taxon>Bacillota</taxon>
        <taxon>Clostridia</taxon>
        <taxon>Lachnospirales</taxon>
        <taxon>Lachnospiraceae</taxon>
        <taxon>Blautia</taxon>
    </lineage>
</organism>
<comment type="caution">
    <text evidence="7">The sequence shown here is derived from an EMBL/GenBank/DDBJ whole genome shotgun (WGS) entry which is preliminary data.</text>
</comment>
<keyword evidence="3" id="KW-0378">Hydrolase</keyword>
<name>A0A9D2PN16_9FIRM</name>
<evidence type="ECO:0000313" key="7">
    <source>
        <dbReference type="EMBL" id="HJC64113.1"/>
    </source>
</evidence>
<dbReference type="GO" id="GO:0005829">
    <property type="term" value="C:cytosol"/>
    <property type="evidence" value="ECO:0007669"/>
    <property type="project" value="TreeGrafter"/>
</dbReference>
<dbReference type="SUPFAM" id="SSF51445">
    <property type="entry name" value="(Trans)glycosidases"/>
    <property type="match status" value="1"/>
</dbReference>
<dbReference type="EC" id="3.2.1.21" evidence="2"/>
<dbReference type="PANTHER" id="PTHR10353:SF36">
    <property type="entry name" value="LP05116P"/>
    <property type="match status" value="1"/>
</dbReference>
<protein>
    <recommendedName>
        <fullName evidence="2">beta-glucosidase</fullName>
        <ecNumber evidence="2">3.2.1.21</ecNumber>
    </recommendedName>
</protein>
<evidence type="ECO:0000256" key="5">
    <source>
        <dbReference type="PROSITE-ProRule" id="PRU10055"/>
    </source>
</evidence>
<proteinExistence type="inferred from homology"/>
<feature type="active site" description="Nucleophile" evidence="5">
    <location>
        <position position="36"/>
    </location>
</feature>
<evidence type="ECO:0000256" key="1">
    <source>
        <dbReference type="ARBA" id="ARBA00010838"/>
    </source>
</evidence>
<dbReference type="InterPro" id="IPR018120">
    <property type="entry name" value="Glyco_hydro_1_AS"/>
</dbReference>
<sequence length="131" mass="15573">EGFPKTALDWPVTPECLYWGPKFLYERYQKPIYITENGLSCHDVISVDGQVHDPNRIDFLTRYLRELKKCAEDGADIRGYFQWSLMDNFEWHSGYAERFGLVFVDYNTQKRIIKDSGYWYRDLIQSNGEIL</sequence>
<dbReference type="Proteomes" id="UP000823886">
    <property type="component" value="Unassembled WGS sequence"/>
</dbReference>
<dbReference type="Gene3D" id="3.20.20.80">
    <property type="entry name" value="Glycosidases"/>
    <property type="match status" value="1"/>
</dbReference>
<gene>
    <name evidence="7" type="ORF">H9753_10930</name>
</gene>
<evidence type="ECO:0000313" key="8">
    <source>
        <dbReference type="Proteomes" id="UP000823886"/>
    </source>
</evidence>
<dbReference type="EMBL" id="DWVZ01000148">
    <property type="protein sequence ID" value="HJC64113.1"/>
    <property type="molecule type" value="Genomic_DNA"/>
</dbReference>
<evidence type="ECO:0000256" key="4">
    <source>
        <dbReference type="ARBA" id="ARBA00023295"/>
    </source>
</evidence>